<dbReference type="InterPro" id="IPR011992">
    <property type="entry name" value="EF-hand-dom_pair"/>
</dbReference>
<dbReference type="FunCoup" id="A0A1V9X778">
    <property type="interactions" value="421"/>
</dbReference>
<dbReference type="AlphaFoldDB" id="A0A1V9X778"/>
<evidence type="ECO:0000256" key="2">
    <source>
        <dbReference type="ARBA" id="ARBA00022837"/>
    </source>
</evidence>
<evidence type="ECO:0000256" key="1">
    <source>
        <dbReference type="ARBA" id="ARBA00022737"/>
    </source>
</evidence>
<dbReference type="GO" id="GO:0032036">
    <property type="term" value="F:myosin heavy chain binding"/>
    <property type="evidence" value="ECO:0007669"/>
    <property type="project" value="TreeGrafter"/>
</dbReference>
<protein>
    <submittedName>
        <fullName evidence="4">Myosin-2 essential light chain-like</fullName>
    </submittedName>
</protein>
<dbReference type="GO" id="GO:0016460">
    <property type="term" value="C:myosin II complex"/>
    <property type="evidence" value="ECO:0007669"/>
    <property type="project" value="TreeGrafter"/>
</dbReference>
<dbReference type="InParanoid" id="A0A1V9X778"/>
<dbReference type="Proteomes" id="UP000192247">
    <property type="component" value="Unassembled WGS sequence"/>
</dbReference>
<dbReference type="PROSITE" id="PS50222">
    <property type="entry name" value="EF_HAND_2"/>
    <property type="match status" value="2"/>
</dbReference>
<dbReference type="PANTHER" id="PTHR23048:SF49">
    <property type="entry name" value="FI08416P-RELATED"/>
    <property type="match status" value="1"/>
</dbReference>
<dbReference type="CDD" id="cd00051">
    <property type="entry name" value="EFh"/>
    <property type="match status" value="2"/>
</dbReference>
<feature type="domain" description="EF-hand" evidence="3">
    <location>
        <begin position="89"/>
        <end position="124"/>
    </location>
</feature>
<dbReference type="EMBL" id="MNPL01021067">
    <property type="protein sequence ID" value="OQR69439.1"/>
    <property type="molecule type" value="Genomic_DNA"/>
</dbReference>
<dbReference type="Pfam" id="PF13499">
    <property type="entry name" value="EF-hand_7"/>
    <property type="match status" value="2"/>
</dbReference>
<evidence type="ECO:0000313" key="5">
    <source>
        <dbReference type="Proteomes" id="UP000192247"/>
    </source>
</evidence>
<keyword evidence="5" id="KW-1185">Reference proteome</keyword>
<organism evidence="4 5">
    <name type="scientific">Tropilaelaps mercedesae</name>
    <dbReference type="NCBI Taxonomy" id="418985"/>
    <lineage>
        <taxon>Eukaryota</taxon>
        <taxon>Metazoa</taxon>
        <taxon>Ecdysozoa</taxon>
        <taxon>Arthropoda</taxon>
        <taxon>Chelicerata</taxon>
        <taxon>Arachnida</taxon>
        <taxon>Acari</taxon>
        <taxon>Parasitiformes</taxon>
        <taxon>Mesostigmata</taxon>
        <taxon>Gamasina</taxon>
        <taxon>Dermanyssoidea</taxon>
        <taxon>Laelapidae</taxon>
        <taxon>Tropilaelaps</taxon>
    </lineage>
</organism>
<gene>
    <name evidence="4" type="ORF">BIW11_12255</name>
</gene>
<reference evidence="4 5" key="1">
    <citation type="journal article" date="2017" name="Gigascience">
        <title>Draft genome of the honey bee ectoparasitic mite, Tropilaelaps mercedesae, is shaped by the parasitic life history.</title>
        <authorList>
            <person name="Dong X."/>
            <person name="Armstrong S.D."/>
            <person name="Xia D."/>
            <person name="Makepeace B.L."/>
            <person name="Darby A.C."/>
            <person name="Kadowaki T."/>
        </authorList>
    </citation>
    <scope>NUCLEOTIDE SEQUENCE [LARGE SCALE GENOMIC DNA]</scope>
    <source>
        <strain evidence="4">Wuxi-XJTLU</strain>
    </source>
</reference>
<dbReference type="OrthoDB" id="5959761at2759"/>
<sequence length="156" mass="17106">MAAYSDELIADYQEAFNLFDSRGDGKINVSQLGDVLRALGQNPTEADVAKFSSQAGGSKDANKDKDVARISFDEFLPVLAAISKSRSSDTPEDFIEGLRHFDKDANGYISSAELRHLLTTLGEKLSDDEVEQLLAGQEDSHGNVHYEDFVRMLMSG</sequence>
<accession>A0A1V9X778</accession>
<dbReference type="PANTHER" id="PTHR23048">
    <property type="entry name" value="MYOSIN LIGHT CHAIN 1, 3"/>
    <property type="match status" value="1"/>
</dbReference>
<dbReference type="PROSITE" id="PS00018">
    <property type="entry name" value="EF_HAND_1"/>
    <property type="match status" value="1"/>
</dbReference>
<dbReference type="GO" id="GO:0005509">
    <property type="term" value="F:calcium ion binding"/>
    <property type="evidence" value="ECO:0007669"/>
    <property type="project" value="InterPro"/>
</dbReference>
<name>A0A1V9X778_9ACAR</name>
<evidence type="ECO:0000259" key="3">
    <source>
        <dbReference type="PROSITE" id="PS50222"/>
    </source>
</evidence>
<dbReference type="SMART" id="SM00054">
    <property type="entry name" value="EFh"/>
    <property type="match status" value="2"/>
</dbReference>
<dbReference type="InterPro" id="IPR018247">
    <property type="entry name" value="EF_Hand_1_Ca_BS"/>
</dbReference>
<evidence type="ECO:0000313" key="4">
    <source>
        <dbReference type="EMBL" id="OQR69439.1"/>
    </source>
</evidence>
<dbReference type="FunFam" id="1.10.238.10:FF:000003">
    <property type="entry name" value="Calmodulin A"/>
    <property type="match status" value="1"/>
</dbReference>
<proteinExistence type="predicted"/>
<comment type="caution">
    <text evidence="4">The sequence shown here is derived from an EMBL/GenBank/DDBJ whole genome shotgun (WGS) entry which is preliminary data.</text>
</comment>
<feature type="domain" description="EF-hand" evidence="3">
    <location>
        <begin position="7"/>
        <end position="42"/>
    </location>
</feature>
<dbReference type="InterPro" id="IPR002048">
    <property type="entry name" value="EF_hand_dom"/>
</dbReference>
<dbReference type="InterPro" id="IPR050230">
    <property type="entry name" value="CALM/Myosin/TropC-like"/>
</dbReference>
<keyword evidence="1" id="KW-0677">Repeat</keyword>
<dbReference type="Gene3D" id="1.10.238.10">
    <property type="entry name" value="EF-hand"/>
    <property type="match status" value="2"/>
</dbReference>
<keyword evidence="2" id="KW-0106">Calcium</keyword>
<dbReference type="SUPFAM" id="SSF47473">
    <property type="entry name" value="EF-hand"/>
    <property type="match status" value="1"/>
</dbReference>
<dbReference type="STRING" id="418985.A0A1V9X778"/>